<keyword evidence="2" id="KW-0963">Cytoplasm</keyword>
<keyword evidence="2" id="KW-0436">Ligase</keyword>
<dbReference type="EMBL" id="JAYKOT010000003">
    <property type="protein sequence ID" value="MEB3429661.1"/>
    <property type="molecule type" value="Genomic_DNA"/>
</dbReference>
<protein>
    <recommendedName>
        <fullName evidence="2">tRNA(Met) cytidine acetate ligase</fullName>
        <ecNumber evidence="2">6.3.4.-</ecNumber>
    </recommendedName>
</protein>
<dbReference type="RefSeq" id="WP_324619839.1">
    <property type="nucleotide sequence ID" value="NZ_JAYKOT010000003.1"/>
</dbReference>
<accession>A0AAW9MUA8</accession>
<feature type="binding site" evidence="2">
    <location>
        <begin position="7"/>
        <end position="20"/>
    </location>
    <ligand>
        <name>ATP</name>
        <dbReference type="ChEBI" id="CHEBI:30616"/>
    </ligand>
</feature>
<proteinExistence type="inferred from homology"/>
<dbReference type="PANTHER" id="PTHR37825:SF1">
    <property type="entry name" value="TRNA(MET) CYTIDINE ACETATE LIGASE"/>
    <property type="match status" value="1"/>
</dbReference>
<dbReference type="InterPro" id="IPR014729">
    <property type="entry name" value="Rossmann-like_a/b/a_fold"/>
</dbReference>
<dbReference type="GO" id="GO:0016879">
    <property type="term" value="F:ligase activity, forming carbon-nitrogen bonds"/>
    <property type="evidence" value="ECO:0007669"/>
    <property type="project" value="UniProtKB-UniRule"/>
</dbReference>
<feature type="binding site" evidence="2">
    <location>
        <position position="100"/>
    </location>
    <ligand>
        <name>ATP</name>
        <dbReference type="ChEBI" id="CHEBI:30616"/>
    </ligand>
</feature>
<dbReference type="InterPro" id="IPR008513">
    <property type="entry name" value="tRNA(Met)_cyd_acetate_ligase"/>
</dbReference>
<dbReference type="GO" id="GO:0000049">
    <property type="term" value="F:tRNA binding"/>
    <property type="evidence" value="ECO:0007669"/>
    <property type="project" value="UniProtKB-KW"/>
</dbReference>
<dbReference type="Proteomes" id="UP001357733">
    <property type="component" value="Unassembled WGS sequence"/>
</dbReference>
<gene>
    <name evidence="2" type="primary">tmcAL</name>
    <name evidence="3" type="ORF">VLK81_06490</name>
</gene>
<sequence>MNIAVIICELNPMHRGHFYLIEEVKKKNIDIVVGIMSGNFVQRGDLSIVNKFTKARLALNLGFDLILELPSFSSLKSAEFFANDAVKIASKIGANYLAFGSETGEELLDFFRIIENNKSFINKKLREYLKLNYSYSKAFRLATSELISNFKIFSNDSLGLEYLRAIDKTYIKPIIIKRVGQDYLDENRTEFYPSASSIRSSLYEKNYNIKSIMDPFVKEAILNLDLKSLSNSNEKIYELLKYKILVENNEVSNIIFYENGLENLFRNNFDKINYNLFLDSISSKRYKKSRLKRFILNYILENNSYDMDLYIRPLSFNDKGRDVLKNINNKEKIISKLADSQKSKEIEFETRATALYNILTNSNINEYKISPYYNKSL</sequence>
<keyword evidence="2" id="KW-0820">tRNA-binding</keyword>
<dbReference type="Gene3D" id="3.40.50.620">
    <property type="entry name" value="HUPs"/>
    <property type="match status" value="1"/>
</dbReference>
<comment type="catalytic activity">
    <reaction evidence="2">
        <text>cytidine(34) in elongator tRNA(Met) + acetate + ATP = N(4)-acetylcytidine(34) in elongator tRNA(Met) + AMP + diphosphate</text>
        <dbReference type="Rhea" id="RHEA:58144"/>
        <dbReference type="Rhea" id="RHEA-COMP:10693"/>
        <dbReference type="Rhea" id="RHEA-COMP:10694"/>
        <dbReference type="ChEBI" id="CHEBI:30089"/>
        <dbReference type="ChEBI" id="CHEBI:30616"/>
        <dbReference type="ChEBI" id="CHEBI:33019"/>
        <dbReference type="ChEBI" id="CHEBI:74900"/>
        <dbReference type="ChEBI" id="CHEBI:82748"/>
        <dbReference type="ChEBI" id="CHEBI:456215"/>
    </reaction>
</comment>
<keyword evidence="2" id="KW-0547">Nucleotide-binding</keyword>
<evidence type="ECO:0000256" key="2">
    <source>
        <dbReference type="HAMAP-Rule" id="MF_01539"/>
    </source>
</evidence>
<keyword evidence="2" id="KW-0067">ATP-binding</keyword>
<evidence type="ECO:0000313" key="3">
    <source>
        <dbReference type="EMBL" id="MEB3429661.1"/>
    </source>
</evidence>
<organism evidence="3 4">
    <name type="scientific">Citroniella saccharovorans</name>
    <dbReference type="NCBI Taxonomy" id="2053367"/>
    <lineage>
        <taxon>Bacteria</taxon>
        <taxon>Bacillati</taxon>
        <taxon>Bacillota</taxon>
        <taxon>Tissierellia</taxon>
        <taxon>Tissierellales</taxon>
        <taxon>Peptoniphilaceae</taxon>
        <taxon>Citroniella</taxon>
    </lineage>
</organism>
<dbReference type="AlphaFoldDB" id="A0AAW9MUA8"/>
<name>A0AAW9MUA8_9FIRM</name>
<dbReference type="SUPFAM" id="SSF52374">
    <property type="entry name" value="Nucleotidylyl transferase"/>
    <property type="match status" value="1"/>
</dbReference>
<feature type="binding site" evidence="2">
    <location>
        <position position="178"/>
    </location>
    <ligand>
        <name>ATP</name>
        <dbReference type="ChEBI" id="CHEBI:30616"/>
    </ligand>
</feature>
<evidence type="ECO:0000256" key="1">
    <source>
        <dbReference type="ARBA" id="ARBA00022694"/>
    </source>
</evidence>
<comment type="function">
    <text evidence="2">Catalyzes the formation of N(4)-acetylcytidine (ac(4)C) at the wobble position of elongator tRNA(Met), using acetate and ATP as substrates. First activates an acetate ion to form acetyladenylate (Ac-AMP) and then transfers the acetyl group to tRNA to form ac(4)C34.</text>
</comment>
<reference evidence="3 4" key="1">
    <citation type="submission" date="2024-01" db="EMBL/GenBank/DDBJ databases">
        <title>Complete genome sequence of Citroniella saccharovorans strain M6.X9, isolated from human fecal sample.</title>
        <authorList>
            <person name="Cheng G."/>
            <person name="Westerholm M."/>
            <person name="Schnurer A."/>
        </authorList>
    </citation>
    <scope>NUCLEOTIDE SEQUENCE [LARGE SCALE GENOMIC DNA]</scope>
    <source>
        <strain evidence="3 4">DSM 29873</strain>
    </source>
</reference>
<dbReference type="GO" id="GO:0005737">
    <property type="term" value="C:cytoplasm"/>
    <property type="evidence" value="ECO:0007669"/>
    <property type="project" value="UniProtKB-SubCell"/>
</dbReference>
<evidence type="ECO:0000313" key="4">
    <source>
        <dbReference type="Proteomes" id="UP001357733"/>
    </source>
</evidence>
<dbReference type="Pfam" id="PF05636">
    <property type="entry name" value="HIGH_NTase1"/>
    <property type="match status" value="1"/>
</dbReference>
<comment type="caution">
    <text evidence="2">Lacks conserved residue(s) required for the propagation of feature annotation.</text>
</comment>
<keyword evidence="2" id="KW-0694">RNA-binding</keyword>
<comment type="similarity">
    <text evidence="2">Belongs to the TmcAL family.</text>
</comment>
<dbReference type="EC" id="6.3.4.-" evidence="2"/>
<dbReference type="GO" id="GO:0005524">
    <property type="term" value="F:ATP binding"/>
    <property type="evidence" value="ECO:0007669"/>
    <property type="project" value="UniProtKB-KW"/>
</dbReference>
<keyword evidence="1 2" id="KW-0819">tRNA processing</keyword>
<dbReference type="HAMAP" id="MF_01539">
    <property type="entry name" value="TmcAL"/>
    <property type="match status" value="1"/>
</dbReference>
<comment type="caution">
    <text evidence="3">The sequence shown here is derived from an EMBL/GenBank/DDBJ whole genome shotgun (WGS) entry which is preliminary data.</text>
</comment>
<comment type="subcellular location">
    <subcellularLocation>
        <location evidence="2">Cytoplasm</location>
    </subcellularLocation>
</comment>
<keyword evidence="4" id="KW-1185">Reference proteome</keyword>
<feature type="binding site" evidence="2">
    <location>
        <position position="155"/>
    </location>
    <ligand>
        <name>ATP</name>
        <dbReference type="ChEBI" id="CHEBI:30616"/>
    </ligand>
</feature>
<dbReference type="PANTHER" id="PTHR37825">
    <property type="entry name" value="TRNA(MET) CYTIDINE ACETATE LIGASE"/>
    <property type="match status" value="1"/>
</dbReference>
<dbReference type="GO" id="GO:0006400">
    <property type="term" value="P:tRNA modification"/>
    <property type="evidence" value="ECO:0007669"/>
    <property type="project" value="UniProtKB-UniRule"/>
</dbReference>